<comment type="caution">
    <text evidence="6">The sequence shown here is derived from an EMBL/GenBank/DDBJ whole genome shotgun (WGS) entry which is preliminary data.</text>
</comment>
<keyword evidence="4" id="KW-0812">Transmembrane</keyword>
<gene>
    <name evidence="6" type="ORF">IAD25_06935</name>
</gene>
<feature type="transmembrane region" description="Helical" evidence="4">
    <location>
        <begin position="146"/>
        <end position="166"/>
    </location>
</feature>
<evidence type="ECO:0000256" key="2">
    <source>
        <dbReference type="ARBA" id="ARBA00022676"/>
    </source>
</evidence>
<accession>A0A9D1N795</accession>
<reference evidence="6" key="2">
    <citation type="journal article" date="2021" name="PeerJ">
        <title>Extensive microbial diversity within the chicken gut microbiome revealed by metagenomics and culture.</title>
        <authorList>
            <person name="Gilroy R."/>
            <person name="Ravi A."/>
            <person name="Getino M."/>
            <person name="Pursley I."/>
            <person name="Horton D.L."/>
            <person name="Alikhan N.F."/>
            <person name="Baker D."/>
            <person name="Gharbi K."/>
            <person name="Hall N."/>
            <person name="Watson M."/>
            <person name="Adriaenssens E.M."/>
            <person name="Foster-Nyarko E."/>
            <person name="Jarju S."/>
            <person name="Secka A."/>
            <person name="Antonio M."/>
            <person name="Oren A."/>
            <person name="Chaudhuri R.R."/>
            <person name="La Ragione R."/>
            <person name="Hildebrand F."/>
            <person name="Pallen M.J."/>
        </authorList>
    </citation>
    <scope>NUCLEOTIDE SEQUENCE</scope>
    <source>
        <strain evidence="6">ChiSjej4B22-8349</strain>
    </source>
</reference>
<evidence type="ECO:0000259" key="5">
    <source>
        <dbReference type="Pfam" id="PF13632"/>
    </source>
</evidence>
<proteinExistence type="inferred from homology"/>
<evidence type="ECO:0000313" key="7">
    <source>
        <dbReference type="Proteomes" id="UP000824130"/>
    </source>
</evidence>
<evidence type="ECO:0000256" key="3">
    <source>
        <dbReference type="ARBA" id="ARBA00022679"/>
    </source>
</evidence>
<name>A0A9D1N795_9FIRM</name>
<organism evidence="6 7">
    <name type="scientific">Candidatus Allocopromorpha excrementipullorum</name>
    <dbReference type="NCBI Taxonomy" id="2840743"/>
    <lineage>
        <taxon>Bacteria</taxon>
        <taxon>Bacillati</taxon>
        <taxon>Bacillota</taxon>
        <taxon>Clostridia</taxon>
        <taxon>Eubacteriales</taxon>
        <taxon>Eubacteriaceae</taxon>
        <taxon>Eubacteriaceae incertae sedis</taxon>
        <taxon>Candidatus Allocopromorpha</taxon>
    </lineage>
</organism>
<reference evidence="6" key="1">
    <citation type="submission" date="2020-10" db="EMBL/GenBank/DDBJ databases">
        <authorList>
            <person name="Gilroy R."/>
        </authorList>
    </citation>
    <scope>NUCLEOTIDE SEQUENCE</scope>
    <source>
        <strain evidence="6">ChiSjej4B22-8349</strain>
    </source>
</reference>
<dbReference type="Pfam" id="PF13632">
    <property type="entry name" value="Glyco_trans_2_3"/>
    <property type="match status" value="1"/>
</dbReference>
<feature type="domain" description="Glycosyltransferase 2-like" evidence="5">
    <location>
        <begin position="5"/>
        <end position="129"/>
    </location>
</feature>
<dbReference type="SUPFAM" id="SSF53448">
    <property type="entry name" value="Nucleotide-diphospho-sugar transferases"/>
    <property type="match status" value="1"/>
</dbReference>
<dbReference type="GO" id="GO:0016757">
    <property type="term" value="F:glycosyltransferase activity"/>
    <property type="evidence" value="ECO:0007669"/>
    <property type="project" value="UniProtKB-KW"/>
</dbReference>
<keyword evidence="2" id="KW-0328">Glycosyltransferase</keyword>
<dbReference type="PANTHER" id="PTHR43630">
    <property type="entry name" value="POLY-BETA-1,6-N-ACETYL-D-GLUCOSAMINE SYNTHASE"/>
    <property type="match status" value="1"/>
</dbReference>
<dbReference type="Gene3D" id="3.90.550.10">
    <property type="entry name" value="Spore Coat Polysaccharide Biosynthesis Protein SpsA, Chain A"/>
    <property type="match status" value="1"/>
</dbReference>
<sequence>FNGNLIISGAFGLFKKDVVVAAGGYDRDTLGEDMELVVRLHRFCKNNEIPYTICYEPNAVCWSQVPESLGDLKKQRRRWHLGLFQSMAKHRVMFLNPSYGWLGMVSYLYYFLYELISPFIQLAGWLTMVASVAVGVMNLDFMIQFYLMYTLYNAVLTITIFFQRIYTMGLKISLSDTAKAVIVCILENVFFRLFLDGVRVMAFIGYGKRKSQWGRIKRVKQKGV</sequence>
<dbReference type="InterPro" id="IPR001173">
    <property type="entry name" value="Glyco_trans_2-like"/>
</dbReference>
<evidence type="ECO:0000256" key="1">
    <source>
        <dbReference type="ARBA" id="ARBA00006739"/>
    </source>
</evidence>
<dbReference type="EMBL" id="DVOB01000149">
    <property type="protein sequence ID" value="HIU96420.1"/>
    <property type="molecule type" value="Genomic_DNA"/>
</dbReference>
<dbReference type="InterPro" id="IPR029044">
    <property type="entry name" value="Nucleotide-diphossugar_trans"/>
</dbReference>
<comment type="similarity">
    <text evidence="1">Belongs to the glycosyltransferase 2 family.</text>
</comment>
<dbReference type="PANTHER" id="PTHR43630:SF1">
    <property type="entry name" value="POLY-BETA-1,6-N-ACETYL-D-GLUCOSAMINE SYNTHASE"/>
    <property type="match status" value="1"/>
</dbReference>
<feature type="non-terminal residue" evidence="6">
    <location>
        <position position="1"/>
    </location>
</feature>
<keyword evidence="4" id="KW-0472">Membrane</keyword>
<dbReference type="Proteomes" id="UP000824130">
    <property type="component" value="Unassembled WGS sequence"/>
</dbReference>
<evidence type="ECO:0000256" key="4">
    <source>
        <dbReference type="SAM" id="Phobius"/>
    </source>
</evidence>
<feature type="transmembrane region" description="Helical" evidence="4">
    <location>
        <begin position="94"/>
        <end position="113"/>
    </location>
</feature>
<keyword evidence="3" id="KW-0808">Transferase</keyword>
<keyword evidence="4" id="KW-1133">Transmembrane helix</keyword>
<evidence type="ECO:0000313" key="6">
    <source>
        <dbReference type="EMBL" id="HIU96420.1"/>
    </source>
</evidence>
<dbReference type="AlphaFoldDB" id="A0A9D1N795"/>
<protein>
    <submittedName>
        <fullName evidence="6">Glycosyltransferase family 2 protein</fullName>
    </submittedName>
</protein>